<organism evidence="4 5">
    <name type="scientific">Vogesella margarita</name>
    <dbReference type="NCBI Taxonomy" id="2984199"/>
    <lineage>
        <taxon>Bacteria</taxon>
        <taxon>Pseudomonadati</taxon>
        <taxon>Pseudomonadota</taxon>
        <taxon>Betaproteobacteria</taxon>
        <taxon>Neisseriales</taxon>
        <taxon>Chromobacteriaceae</taxon>
        <taxon>Vogesella</taxon>
    </lineage>
</organism>
<keyword evidence="2" id="KW-0812">Transmembrane</keyword>
<dbReference type="RefSeq" id="WP_272773286.1">
    <property type="nucleotide sequence ID" value="NZ_JAQQLE010000016.1"/>
</dbReference>
<dbReference type="InterPro" id="IPR003423">
    <property type="entry name" value="OMP_efflux"/>
</dbReference>
<accession>A0ABT5ISG1</accession>
<feature type="signal peptide" evidence="2">
    <location>
        <begin position="1"/>
        <end position="21"/>
    </location>
</feature>
<reference evidence="4 5" key="1">
    <citation type="submission" date="2023-01" db="EMBL/GenBank/DDBJ databases">
        <title>Novel species of the genus Vogesella isolated from rivers.</title>
        <authorList>
            <person name="Lu H."/>
        </authorList>
    </citation>
    <scope>NUCLEOTIDE SEQUENCE [LARGE SCALE GENOMIC DNA]</scope>
    <source>
        <strain evidence="4 5">LYT5W</strain>
    </source>
</reference>
<dbReference type="PROSITE" id="PS51257">
    <property type="entry name" value="PROKAR_LIPOPROTEIN"/>
    <property type="match status" value="1"/>
</dbReference>
<dbReference type="Gene3D" id="2.20.200.10">
    <property type="entry name" value="Outer membrane efflux proteins (OEP)"/>
    <property type="match status" value="1"/>
</dbReference>
<dbReference type="EMBL" id="JAQQLE010000016">
    <property type="protein sequence ID" value="MDC7715499.1"/>
    <property type="molecule type" value="Genomic_DNA"/>
</dbReference>
<keyword evidence="2" id="KW-0449">Lipoprotein</keyword>
<dbReference type="InterPro" id="IPR010131">
    <property type="entry name" value="MdtP/NodT-like"/>
</dbReference>
<keyword evidence="2" id="KW-0472">Membrane</keyword>
<dbReference type="SUPFAM" id="SSF56954">
    <property type="entry name" value="Outer membrane efflux proteins (OEP)"/>
    <property type="match status" value="1"/>
</dbReference>
<sequence>MLKKTLSCTALAALLAGCAHVSLPAPQHDEVLPASYKHATAQSQNDVPRQWWQLYHDDTLNRLVDATLRDNPYTRVAHLRMIAAEAQKQQANANRLPQLGAAAGFSNARTSTNTALGEILGYRTISGDKYTLGFDAAWQLDVWNRVGYAVAAADAGIEAERAYARMVEQTLSWEVAITYWQYRLAEAELALFRRIRQQRAEAESVLAGRHAAGLISELDLARARLALRNADVDIEGAKERMSHAEHELATLAVKPVAQFSVPQQAAYRLPEIPAISPGLPAAILQRRPDLAQSAQNIRALLAQKEIADSAFYPSISLTGNFGFASLDLRNLTNGDSRQFSLGPVAISLPILDGGRIRASQTVADARYQEAVNVHKVQLLIALREVDDALSEVEASRNQDALLQAALLSARRVALLAKARYDKGAVNYLEVAEAERELSNAELNVRSNHLKGLLASTQLIYALGGGWQDTTPAAAG</sequence>
<gene>
    <name evidence="4" type="ORF">PQU96_15390</name>
</gene>
<dbReference type="Proteomes" id="UP001222030">
    <property type="component" value="Unassembled WGS sequence"/>
</dbReference>
<keyword evidence="2" id="KW-0564">Palmitate</keyword>
<comment type="similarity">
    <text evidence="1 2">Belongs to the outer membrane factor (OMF) (TC 1.B.17) family.</text>
</comment>
<dbReference type="Pfam" id="PF02321">
    <property type="entry name" value="OEP"/>
    <property type="match status" value="2"/>
</dbReference>
<keyword evidence="5" id="KW-1185">Reference proteome</keyword>
<dbReference type="Gene3D" id="1.20.1600.10">
    <property type="entry name" value="Outer membrane efflux proteins (OEP)"/>
    <property type="match status" value="1"/>
</dbReference>
<keyword evidence="2" id="KW-1134">Transmembrane beta strand</keyword>
<dbReference type="PANTHER" id="PTHR30203">
    <property type="entry name" value="OUTER MEMBRANE CATION EFFLUX PROTEIN"/>
    <property type="match status" value="1"/>
</dbReference>
<evidence type="ECO:0000256" key="3">
    <source>
        <dbReference type="SAM" id="Coils"/>
    </source>
</evidence>
<evidence type="ECO:0000313" key="5">
    <source>
        <dbReference type="Proteomes" id="UP001222030"/>
    </source>
</evidence>
<feature type="chain" id="PRO_5044989427" evidence="2">
    <location>
        <begin position="22"/>
        <end position="475"/>
    </location>
</feature>
<feature type="coiled-coil region" evidence="3">
    <location>
        <begin position="220"/>
        <end position="254"/>
    </location>
</feature>
<evidence type="ECO:0000313" key="4">
    <source>
        <dbReference type="EMBL" id="MDC7715499.1"/>
    </source>
</evidence>
<comment type="caution">
    <text evidence="4">The sequence shown here is derived from an EMBL/GenBank/DDBJ whole genome shotgun (WGS) entry which is preliminary data.</text>
</comment>
<name>A0ABT5ISG1_9NEIS</name>
<comment type="subcellular location">
    <subcellularLocation>
        <location evidence="2">Cell membrane</location>
        <topology evidence="2">Lipid-anchor</topology>
    </subcellularLocation>
</comment>
<dbReference type="NCBIfam" id="TIGR01845">
    <property type="entry name" value="outer_NodT"/>
    <property type="match status" value="1"/>
</dbReference>
<keyword evidence="3" id="KW-0175">Coiled coil</keyword>
<evidence type="ECO:0000256" key="2">
    <source>
        <dbReference type="RuleBase" id="RU362097"/>
    </source>
</evidence>
<keyword evidence="2" id="KW-0732">Signal</keyword>
<protein>
    <submittedName>
        <fullName evidence="4">Efflux transporter outer membrane subunit</fullName>
    </submittedName>
</protein>
<evidence type="ECO:0000256" key="1">
    <source>
        <dbReference type="ARBA" id="ARBA00007613"/>
    </source>
</evidence>
<proteinExistence type="inferred from homology"/>